<organism evidence="1">
    <name type="scientific">Tetraselmis sp. GSL018</name>
    <dbReference type="NCBI Taxonomy" id="582737"/>
    <lineage>
        <taxon>Eukaryota</taxon>
        <taxon>Viridiplantae</taxon>
        <taxon>Chlorophyta</taxon>
        <taxon>core chlorophytes</taxon>
        <taxon>Chlorodendrophyceae</taxon>
        <taxon>Chlorodendrales</taxon>
        <taxon>Chlorodendraceae</taxon>
        <taxon>Tetraselmis</taxon>
    </lineage>
</organism>
<proteinExistence type="predicted"/>
<feature type="non-terminal residue" evidence="1">
    <location>
        <position position="1"/>
    </location>
</feature>
<protein>
    <submittedName>
        <fullName evidence="1">Uncharacterized protein</fullName>
    </submittedName>
</protein>
<name>A0A061RJV6_9CHLO</name>
<sequence>CCLWLTTKGAGMQQVTLGPPEDSLAVSLHARPLPPDGSDGPRERLSCPWAAELDVLRCGEEEAAATLTLTGGHRGEAEPGPPREATACAVAGDYEVSVLREVAPMCSSGRDIVSDYPILLLHVLVRIRRLTGDDLPASGDGFHFLDLL</sequence>
<evidence type="ECO:0000313" key="1">
    <source>
        <dbReference type="EMBL" id="JAC70945.1"/>
    </source>
</evidence>
<reference evidence="1" key="1">
    <citation type="submission" date="2014-05" db="EMBL/GenBank/DDBJ databases">
        <title>The transcriptome of the halophilic microalga Tetraselmis sp. GSL018 isolated from the Great Salt Lake, Utah.</title>
        <authorList>
            <person name="Jinkerson R.E."/>
            <person name="D'Adamo S."/>
            <person name="Posewitz M.C."/>
        </authorList>
    </citation>
    <scope>NUCLEOTIDE SEQUENCE</scope>
    <source>
        <strain evidence="1">GSL018</strain>
    </source>
</reference>
<dbReference type="EMBL" id="GBEZ01015198">
    <property type="protein sequence ID" value="JAC70945.1"/>
    <property type="molecule type" value="Transcribed_RNA"/>
</dbReference>
<dbReference type="AlphaFoldDB" id="A0A061RJV6"/>
<accession>A0A061RJV6</accession>
<gene>
    <name evidence="1" type="ORF">TSPGSL018_3040</name>
</gene>